<dbReference type="CDD" id="cd00093">
    <property type="entry name" value="HTH_XRE"/>
    <property type="match status" value="1"/>
</dbReference>
<dbReference type="InterPro" id="IPR001387">
    <property type="entry name" value="Cro/C1-type_HTH"/>
</dbReference>
<name>A0A7V3PTD5_UNCW3</name>
<evidence type="ECO:0000259" key="1">
    <source>
        <dbReference type="PROSITE" id="PS50943"/>
    </source>
</evidence>
<feature type="domain" description="HTH cro/C1-type" evidence="1">
    <location>
        <begin position="19"/>
        <end position="81"/>
    </location>
</feature>
<dbReference type="SUPFAM" id="SSF47413">
    <property type="entry name" value="lambda repressor-like DNA-binding domains"/>
    <property type="match status" value="1"/>
</dbReference>
<comment type="caution">
    <text evidence="2">The sequence shown here is derived from an EMBL/GenBank/DDBJ whole genome shotgun (WGS) entry which is preliminary data.</text>
</comment>
<dbReference type="AlphaFoldDB" id="A0A7V3PTD5"/>
<dbReference type="Gene3D" id="1.10.260.40">
    <property type="entry name" value="lambda repressor-like DNA-binding domains"/>
    <property type="match status" value="1"/>
</dbReference>
<dbReference type="InterPro" id="IPR010982">
    <property type="entry name" value="Lambda_DNA-bd_dom_sf"/>
</dbReference>
<accession>A0A7V3PTD5</accession>
<gene>
    <name evidence="2" type="ORF">ENX16_03150</name>
</gene>
<organism evidence="2">
    <name type="scientific">candidate division WOR-3 bacterium</name>
    <dbReference type="NCBI Taxonomy" id="2052148"/>
    <lineage>
        <taxon>Bacteria</taxon>
        <taxon>Bacteria division WOR-3</taxon>
    </lineage>
</organism>
<sequence>MPGKKKTKLQGLTALGAKLKELRLAANISQMKLAELLGLNPTHGYKYILRLEKGLVPNPTLRTITGYLKACNAGWQDIADILAQIDLTPSPEPKAKTQPLLVAPYQPGAKASLQDRTGIQIGIEKSRISKEKFWQLVQKAIDHAYLELRPLNLSPNHRRAVLTFIRSVCLTIINSQPENLNTRLERLINLWVNQGLDKNLLVRLQNSCLKIFAAEETVSTLLHRQ</sequence>
<proteinExistence type="predicted"/>
<evidence type="ECO:0000313" key="2">
    <source>
        <dbReference type="EMBL" id="HGD13058.1"/>
    </source>
</evidence>
<protein>
    <submittedName>
        <fullName evidence="2">XRE family transcriptional regulator</fullName>
    </submittedName>
</protein>
<dbReference type="GO" id="GO:0003677">
    <property type="term" value="F:DNA binding"/>
    <property type="evidence" value="ECO:0007669"/>
    <property type="project" value="InterPro"/>
</dbReference>
<dbReference type="PROSITE" id="PS50943">
    <property type="entry name" value="HTH_CROC1"/>
    <property type="match status" value="1"/>
</dbReference>
<reference evidence="2" key="1">
    <citation type="journal article" date="2020" name="mSystems">
        <title>Genome- and Community-Level Interaction Insights into Carbon Utilization and Element Cycling Functions of Hydrothermarchaeota in Hydrothermal Sediment.</title>
        <authorList>
            <person name="Zhou Z."/>
            <person name="Liu Y."/>
            <person name="Xu W."/>
            <person name="Pan J."/>
            <person name="Luo Z.H."/>
            <person name="Li M."/>
        </authorList>
    </citation>
    <scope>NUCLEOTIDE SEQUENCE [LARGE SCALE GENOMIC DNA]</scope>
    <source>
        <strain evidence="2">SpSt-914</strain>
    </source>
</reference>
<dbReference type="EMBL" id="DTMZ01000071">
    <property type="protein sequence ID" value="HGD13058.1"/>
    <property type="molecule type" value="Genomic_DNA"/>
</dbReference>
<dbReference type="SMART" id="SM00530">
    <property type="entry name" value="HTH_XRE"/>
    <property type="match status" value="1"/>
</dbReference>